<protein>
    <submittedName>
        <fullName evidence="1">Uncharacterized protein</fullName>
    </submittedName>
</protein>
<evidence type="ECO:0000313" key="1">
    <source>
        <dbReference type="EMBL" id="KAJ7571258.1"/>
    </source>
</evidence>
<reference evidence="2" key="1">
    <citation type="journal article" date="2024" name="Proc. Natl. Acad. Sci. U.S.A.">
        <title>Extraordinary preservation of gene collinearity over three hundred million years revealed in homosporous lycophytes.</title>
        <authorList>
            <person name="Li C."/>
            <person name="Wickell D."/>
            <person name="Kuo L.Y."/>
            <person name="Chen X."/>
            <person name="Nie B."/>
            <person name="Liao X."/>
            <person name="Peng D."/>
            <person name="Ji J."/>
            <person name="Jenkins J."/>
            <person name="Williams M."/>
            <person name="Shu S."/>
            <person name="Plott C."/>
            <person name="Barry K."/>
            <person name="Rajasekar S."/>
            <person name="Grimwood J."/>
            <person name="Han X."/>
            <person name="Sun S."/>
            <person name="Hou Z."/>
            <person name="He W."/>
            <person name="Dai G."/>
            <person name="Sun C."/>
            <person name="Schmutz J."/>
            <person name="Leebens-Mack J.H."/>
            <person name="Li F.W."/>
            <person name="Wang L."/>
        </authorList>
    </citation>
    <scope>NUCLEOTIDE SEQUENCE [LARGE SCALE GENOMIC DNA]</scope>
    <source>
        <strain evidence="2">cv. PW_Plant_1</strain>
    </source>
</reference>
<evidence type="ECO:0000313" key="2">
    <source>
        <dbReference type="Proteomes" id="UP001162992"/>
    </source>
</evidence>
<gene>
    <name evidence="1" type="ORF">O6H91_01G156900</name>
</gene>
<comment type="caution">
    <text evidence="1">The sequence shown here is derived from an EMBL/GenBank/DDBJ whole genome shotgun (WGS) entry which is preliminary data.</text>
</comment>
<dbReference type="EMBL" id="CM055092">
    <property type="protein sequence ID" value="KAJ7571258.1"/>
    <property type="molecule type" value="Genomic_DNA"/>
</dbReference>
<proteinExistence type="predicted"/>
<name>A0ACC2EXK5_DIPCM</name>
<sequence length="148" mass="16337">MGERYMLRRVWEKWAPPLVGPSEKPLTGVALLNLASDPPFRFYSLLMEQEGLSLKAAEVRPLVESIQEKRLHVDYFNIGSNRYVVTSIHEHIYCGRCLNSVNPAGSGAIIACTPFNAIVATYDGSIGAASKAMATVETFFDHLTQSFA</sequence>
<accession>A0ACC2EXK5</accession>
<keyword evidence="2" id="KW-1185">Reference proteome</keyword>
<dbReference type="Proteomes" id="UP001162992">
    <property type="component" value="Chromosome 1"/>
</dbReference>
<organism evidence="1 2">
    <name type="scientific">Diphasiastrum complanatum</name>
    <name type="common">Issler's clubmoss</name>
    <name type="synonym">Lycopodium complanatum</name>
    <dbReference type="NCBI Taxonomy" id="34168"/>
    <lineage>
        <taxon>Eukaryota</taxon>
        <taxon>Viridiplantae</taxon>
        <taxon>Streptophyta</taxon>
        <taxon>Embryophyta</taxon>
        <taxon>Tracheophyta</taxon>
        <taxon>Lycopodiopsida</taxon>
        <taxon>Lycopodiales</taxon>
        <taxon>Lycopodiaceae</taxon>
        <taxon>Lycopodioideae</taxon>
        <taxon>Diphasiastrum</taxon>
    </lineage>
</organism>